<keyword evidence="12" id="KW-0479">Metal-binding</keyword>
<feature type="domain" description="NHR" evidence="32">
    <location>
        <begin position="45"/>
        <end position="201"/>
    </location>
</feature>
<dbReference type="GO" id="GO:0008270">
    <property type="term" value="F:zinc ion binding"/>
    <property type="evidence" value="ECO:0007669"/>
    <property type="project" value="UniProtKB-KW"/>
</dbReference>
<comment type="subcellular location">
    <subcellularLocation>
        <location evidence="2">Cell membrane</location>
        <topology evidence="2">Peripheral membrane protein</topology>
    </subcellularLocation>
    <subcellularLocation>
        <location evidence="3">Cell projection</location>
        <location evidence="3">Dendrite</location>
    </subcellularLocation>
    <subcellularLocation>
        <location evidence="5">Cytoplasm</location>
        <location evidence="5">Perinuclear region</location>
    </subcellularLocation>
    <subcellularLocation>
        <location evidence="4">Perikaryon</location>
    </subcellularLocation>
    <subcellularLocation>
        <location evidence="23">Postsynaptic density</location>
    </subcellularLocation>
</comment>
<keyword evidence="21" id="KW-0966">Cell projection</keyword>
<evidence type="ECO:0000256" key="22">
    <source>
        <dbReference type="ARBA" id="ARBA00023288"/>
    </source>
</evidence>
<keyword evidence="9" id="KW-0963">Cytoplasm</keyword>
<dbReference type="FunFam" id="2.60.120.920:FF:000022">
    <property type="entry name" value="E3 ubiquitin-protein ligase NEURL1 isoform X2"/>
    <property type="match status" value="1"/>
</dbReference>
<keyword evidence="20" id="KW-0472">Membrane</keyword>
<dbReference type="PANTHER" id="PTHR12429:SF13">
    <property type="entry name" value="E3 UBIQUITIN-PROTEIN LIGASE NEURL1"/>
    <property type="match status" value="1"/>
</dbReference>
<keyword evidence="14 29" id="KW-0863">Zinc-finger</keyword>
<keyword evidence="17" id="KW-0810">Translation regulation</keyword>
<evidence type="ECO:0000256" key="15">
    <source>
        <dbReference type="ARBA" id="ARBA00022786"/>
    </source>
</evidence>
<keyword evidence="11" id="KW-0519">Myristate</keyword>
<feature type="domain" description="RING-type" evidence="31">
    <location>
        <begin position="564"/>
        <end position="604"/>
    </location>
</feature>
<evidence type="ECO:0000256" key="23">
    <source>
        <dbReference type="ARBA" id="ARBA00034105"/>
    </source>
</evidence>
<dbReference type="GO" id="GO:0045746">
    <property type="term" value="P:negative regulation of Notch signaling pathway"/>
    <property type="evidence" value="ECO:0007669"/>
    <property type="project" value="TreeGrafter"/>
</dbReference>
<sequence>MGGQITRNTLYDSLNGPFPATSHRCHHKPKRCLPIQQCGSLSSFPLLFHPSTKGSQIVMDMSQRTVKRQASFCNAITFSNRPIAVYEQVRLKITKKQCCWSGALRLGFTSKDPSRINPDTLPKYACPDLVSQSGFWAKALPEELSNEGNIISFWVDRKGRVFYRINDSSPMLFFSGVHVSEPLWALIDIYGLTRGVQLLAPECDYLGFTGLSVLTSTQLLSKNKRSVLVIPRGQTRRGMMSDSEMLPLDCLRPRSFAAAHRASIQRNGDDPRLSISLCDLSLQQQEAHLEEDDEEEERLQPLSSTSCHVPQNSQNSQQCSLLPSHLDTDLHFHLVHGIHVTLLDKHTVARLDHRGDERTLVFTSRPMRCSETVFVKMKAGVTRTGSLSYGVTSCDPATLRPSDLPSNPESLVDRKEFWAMCRVAVPLHSGDILGFVVNTEGEVTMSHNGVSAGMQLCVDNSRPLWMFYSLHGTITQLRILGSSLHPDLRGPSVPSSPSCTPNTPTMLCSGNSEPNLNINLNSSLNSNYNTAFSSSTGTTPSSPFSSHLESPTFPSCSGTWSDECTICYENVVDTVLYACGHMCLCYTCGLKLKKMANACCPICRRTIKDIIKTYRST</sequence>
<comment type="catalytic activity">
    <reaction evidence="1">
        <text>S-ubiquitinyl-[E2 ubiquitin-conjugating enzyme]-L-cysteine + [acceptor protein]-L-lysine = [E2 ubiquitin-conjugating enzyme]-L-cysteine + N(6)-ubiquitinyl-[acceptor protein]-L-lysine.</text>
        <dbReference type="EC" id="2.3.2.27"/>
    </reaction>
</comment>
<evidence type="ECO:0000256" key="2">
    <source>
        <dbReference type="ARBA" id="ARBA00004202"/>
    </source>
</evidence>
<evidence type="ECO:0000259" key="31">
    <source>
        <dbReference type="PROSITE" id="PS50089"/>
    </source>
</evidence>
<proteinExistence type="predicted"/>
<keyword evidence="34" id="KW-1185">Reference proteome</keyword>
<keyword evidence="19" id="KW-0770">Synapse</keyword>
<evidence type="ECO:0000256" key="24">
    <source>
        <dbReference type="ARBA" id="ARBA00053982"/>
    </source>
</evidence>
<dbReference type="STRING" id="240159.A0A4U5VCV1"/>
<dbReference type="SUPFAM" id="SSF57850">
    <property type="entry name" value="RING/U-box"/>
    <property type="match status" value="1"/>
</dbReference>
<evidence type="ECO:0000256" key="21">
    <source>
        <dbReference type="ARBA" id="ARBA00023273"/>
    </source>
</evidence>
<dbReference type="GO" id="GO:0007219">
    <property type="term" value="P:Notch signaling pathway"/>
    <property type="evidence" value="ECO:0007669"/>
    <property type="project" value="UniProtKB-KW"/>
</dbReference>
<evidence type="ECO:0000256" key="10">
    <source>
        <dbReference type="ARBA" id="ARBA00022679"/>
    </source>
</evidence>
<dbReference type="PANTHER" id="PTHR12429">
    <property type="entry name" value="NEURALIZED"/>
    <property type="match status" value="1"/>
</dbReference>
<evidence type="ECO:0000256" key="8">
    <source>
        <dbReference type="ARBA" id="ARBA00022475"/>
    </source>
</evidence>
<evidence type="ECO:0000256" key="4">
    <source>
        <dbReference type="ARBA" id="ARBA00004484"/>
    </source>
</evidence>
<accession>A0A4U5VCV1</accession>
<feature type="region of interest" description="Disordered" evidence="30">
    <location>
        <begin position="286"/>
        <end position="316"/>
    </location>
</feature>
<evidence type="ECO:0000256" key="11">
    <source>
        <dbReference type="ARBA" id="ARBA00022707"/>
    </source>
</evidence>
<dbReference type="FunFam" id="2.60.120.920:FF:000005">
    <property type="entry name" value="Putative E3 ubiquitin-protein ligase NEURL1B"/>
    <property type="match status" value="1"/>
</dbReference>
<gene>
    <name evidence="33" type="ORF">D9C73_019613</name>
</gene>
<evidence type="ECO:0000256" key="14">
    <source>
        <dbReference type="ARBA" id="ARBA00022771"/>
    </source>
</evidence>
<dbReference type="GO" id="GO:0043204">
    <property type="term" value="C:perikaryon"/>
    <property type="evidence" value="ECO:0007669"/>
    <property type="project" value="UniProtKB-SubCell"/>
</dbReference>
<keyword evidence="13" id="KW-0677">Repeat</keyword>
<dbReference type="AlphaFoldDB" id="A0A4U5VCV1"/>
<dbReference type="SMART" id="SM00588">
    <property type="entry name" value="NEUZ"/>
    <property type="match status" value="2"/>
</dbReference>
<evidence type="ECO:0000256" key="3">
    <source>
        <dbReference type="ARBA" id="ARBA00004279"/>
    </source>
</evidence>
<evidence type="ECO:0000256" key="26">
    <source>
        <dbReference type="ARBA" id="ARBA00073400"/>
    </source>
</evidence>
<dbReference type="GO" id="GO:0048471">
    <property type="term" value="C:perinuclear region of cytoplasm"/>
    <property type="evidence" value="ECO:0007669"/>
    <property type="project" value="UniProtKB-SubCell"/>
</dbReference>
<comment type="pathway">
    <text evidence="6">Protein modification; protein ubiquitination.</text>
</comment>
<evidence type="ECO:0000256" key="29">
    <source>
        <dbReference type="PROSITE-ProRule" id="PRU00175"/>
    </source>
</evidence>
<dbReference type="Pfam" id="PF13920">
    <property type="entry name" value="zf-C3HC4_3"/>
    <property type="match status" value="1"/>
</dbReference>
<evidence type="ECO:0000313" key="33">
    <source>
        <dbReference type="EMBL" id="TKS85729.1"/>
    </source>
</evidence>
<dbReference type="Proteomes" id="UP000298787">
    <property type="component" value="Chromosome 17"/>
</dbReference>
<dbReference type="InterPro" id="IPR037962">
    <property type="entry name" value="Neuralized"/>
</dbReference>
<dbReference type="EMBL" id="CM014094">
    <property type="protein sequence ID" value="TKS85729.1"/>
    <property type="molecule type" value="Genomic_DNA"/>
</dbReference>
<evidence type="ECO:0000313" key="34">
    <source>
        <dbReference type="Proteomes" id="UP000298787"/>
    </source>
</evidence>
<keyword evidence="15" id="KW-0833">Ubl conjugation pathway</keyword>
<evidence type="ECO:0000256" key="25">
    <source>
        <dbReference type="ARBA" id="ARBA00063138"/>
    </source>
</evidence>
<keyword evidence="8" id="KW-1003">Cell membrane</keyword>
<dbReference type="InterPro" id="IPR001841">
    <property type="entry name" value="Znf_RING"/>
</dbReference>
<dbReference type="Gene3D" id="3.30.40.10">
    <property type="entry name" value="Zinc/RING finger domain, C3HC4 (zinc finger)"/>
    <property type="match status" value="1"/>
</dbReference>
<evidence type="ECO:0000256" key="16">
    <source>
        <dbReference type="ARBA" id="ARBA00022833"/>
    </source>
</evidence>
<dbReference type="Pfam" id="PF07177">
    <property type="entry name" value="Neuralized"/>
    <property type="match status" value="2"/>
</dbReference>
<evidence type="ECO:0000256" key="13">
    <source>
        <dbReference type="ARBA" id="ARBA00022737"/>
    </source>
</evidence>
<evidence type="ECO:0000256" key="28">
    <source>
        <dbReference type="ARBA" id="ARBA00082012"/>
    </source>
</evidence>
<evidence type="ECO:0000256" key="17">
    <source>
        <dbReference type="ARBA" id="ARBA00022845"/>
    </source>
</evidence>
<dbReference type="EC" id="2.3.2.27" evidence="7"/>
<evidence type="ECO:0000256" key="5">
    <source>
        <dbReference type="ARBA" id="ARBA00004556"/>
    </source>
</evidence>
<dbReference type="GO" id="GO:0030425">
    <property type="term" value="C:dendrite"/>
    <property type="evidence" value="ECO:0007669"/>
    <property type="project" value="UniProtKB-SubCell"/>
</dbReference>
<dbReference type="GO" id="GO:0014069">
    <property type="term" value="C:postsynaptic density"/>
    <property type="evidence" value="ECO:0007669"/>
    <property type="project" value="UniProtKB-SubCell"/>
</dbReference>
<evidence type="ECO:0000256" key="1">
    <source>
        <dbReference type="ARBA" id="ARBA00000900"/>
    </source>
</evidence>
<evidence type="ECO:0000256" key="6">
    <source>
        <dbReference type="ARBA" id="ARBA00004906"/>
    </source>
</evidence>
<evidence type="ECO:0000256" key="19">
    <source>
        <dbReference type="ARBA" id="ARBA00023018"/>
    </source>
</evidence>
<comment type="subunit">
    <text evidence="25">Interacts with CPEB3 (via N-terminal domain); the interaction increases CPEB3 ubiquitination. Interacts with DLL1.</text>
</comment>
<dbReference type="PROSITE" id="PS51065">
    <property type="entry name" value="NHR"/>
    <property type="match status" value="2"/>
</dbReference>
<dbReference type="PROSITE" id="PS50089">
    <property type="entry name" value="ZF_RING_2"/>
    <property type="match status" value="1"/>
</dbReference>
<feature type="domain" description="NHR" evidence="32">
    <location>
        <begin position="329"/>
        <end position="482"/>
    </location>
</feature>
<protein>
    <recommendedName>
        <fullName evidence="26">E3 ubiquitin-protein ligase NEURL1</fullName>
        <ecNumber evidence="7">2.3.2.27</ecNumber>
    </recommendedName>
    <alternativeName>
        <fullName evidence="27">Neuralized-like protein 1A</fullName>
    </alternativeName>
    <alternativeName>
        <fullName evidence="28">RING-type E3 ubiquitin transferase NEURL1</fullName>
    </alternativeName>
</protein>
<keyword evidence="10" id="KW-0808">Transferase</keyword>
<name>A0A4U5VCV1_COLLU</name>
<dbReference type="Gene3D" id="2.60.120.920">
    <property type="match status" value="2"/>
</dbReference>
<comment type="function">
    <text evidence="24">Plays a role in hippocampal-dependent synaptic plasticity, learning and memory. Involved in the formation of spines and functional synaptic contacts by modulating the translational activity of the cytoplasmic polyadenylation element-binding protein CPEB3. Promotes ubiquitination of CPEB3, and hence induces CPEB3-dependent mRNA translation activation of glutamate receptor GRIA1 and GRIA2. Can function as an E3 ubiquitin-protein ligase to activate monoubiquitination of JAG1 (in vitro), thereby regulating the Notch pathway. Acts as a tumor suppressor; inhibits malignant cell transformation of medulloblastoma (MB) cells by inhibiting the Notch signaling pathway.</text>
</comment>
<evidence type="ECO:0000256" key="18">
    <source>
        <dbReference type="ARBA" id="ARBA00022976"/>
    </source>
</evidence>
<keyword evidence="22" id="KW-0449">Lipoprotein</keyword>
<dbReference type="GO" id="GO:0006417">
    <property type="term" value="P:regulation of translation"/>
    <property type="evidence" value="ECO:0007669"/>
    <property type="project" value="UniProtKB-KW"/>
</dbReference>
<keyword evidence="18" id="KW-0914">Notch signaling pathway</keyword>
<dbReference type="InterPro" id="IPR043136">
    <property type="entry name" value="B30.2/SPRY_sf"/>
</dbReference>
<dbReference type="GO" id="GO:0005886">
    <property type="term" value="C:plasma membrane"/>
    <property type="evidence" value="ECO:0007669"/>
    <property type="project" value="UniProtKB-SubCell"/>
</dbReference>
<dbReference type="InterPro" id="IPR006573">
    <property type="entry name" value="NHR_dom"/>
</dbReference>
<evidence type="ECO:0000256" key="12">
    <source>
        <dbReference type="ARBA" id="ARBA00022723"/>
    </source>
</evidence>
<keyword evidence="16" id="KW-0862">Zinc</keyword>
<evidence type="ECO:0000256" key="27">
    <source>
        <dbReference type="ARBA" id="ARBA00078614"/>
    </source>
</evidence>
<reference evidence="33 34" key="1">
    <citation type="submission" date="2019-01" db="EMBL/GenBank/DDBJ databases">
        <title>Genome Assembly of Collichthys lucidus.</title>
        <authorList>
            <person name="Cai M."/>
            <person name="Xiao S."/>
        </authorList>
    </citation>
    <scope>NUCLEOTIDE SEQUENCE [LARGE SCALE GENOMIC DNA]</scope>
    <source>
        <strain evidence="33">JT15FE1705JMU</strain>
        <tissue evidence="33">Muscle</tissue>
    </source>
</reference>
<evidence type="ECO:0000256" key="30">
    <source>
        <dbReference type="SAM" id="MobiDB-lite"/>
    </source>
</evidence>
<dbReference type="GO" id="GO:0061630">
    <property type="term" value="F:ubiquitin protein ligase activity"/>
    <property type="evidence" value="ECO:0007669"/>
    <property type="project" value="UniProtKB-EC"/>
</dbReference>
<evidence type="ECO:0000256" key="7">
    <source>
        <dbReference type="ARBA" id="ARBA00012483"/>
    </source>
</evidence>
<evidence type="ECO:0000256" key="9">
    <source>
        <dbReference type="ARBA" id="ARBA00022490"/>
    </source>
</evidence>
<dbReference type="InterPro" id="IPR013083">
    <property type="entry name" value="Znf_RING/FYVE/PHD"/>
</dbReference>
<dbReference type="FunFam" id="3.30.40.10:FF:000056">
    <property type="entry name" value="Putative E3 ubiquitin-protein ligase NEURL1B"/>
    <property type="match status" value="1"/>
</dbReference>
<evidence type="ECO:0000259" key="32">
    <source>
        <dbReference type="PROSITE" id="PS51065"/>
    </source>
</evidence>
<organism evidence="33 34">
    <name type="scientific">Collichthys lucidus</name>
    <name type="common">Big head croaker</name>
    <name type="synonym">Sciaena lucida</name>
    <dbReference type="NCBI Taxonomy" id="240159"/>
    <lineage>
        <taxon>Eukaryota</taxon>
        <taxon>Metazoa</taxon>
        <taxon>Chordata</taxon>
        <taxon>Craniata</taxon>
        <taxon>Vertebrata</taxon>
        <taxon>Euteleostomi</taxon>
        <taxon>Actinopterygii</taxon>
        <taxon>Neopterygii</taxon>
        <taxon>Teleostei</taxon>
        <taxon>Neoteleostei</taxon>
        <taxon>Acanthomorphata</taxon>
        <taxon>Eupercaria</taxon>
        <taxon>Sciaenidae</taxon>
        <taxon>Collichthys</taxon>
    </lineage>
</organism>
<evidence type="ECO:0000256" key="20">
    <source>
        <dbReference type="ARBA" id="ARBA00023136"/>
    </source>
</evidence>